<organism evidence="2 3">
    <name type="scientific">Aldrovandia affinis</name>
    <dbReference type="NCBI Taxonomy" id="143900"/>
    <lineage>
        <taxon>Eukaryota</taxon>
        <taxon>Metazoa</taxon>
        <taxon>Chordata</taxon>
        <taxon>Craniata</taxon>
        <taxon>Vertebrata</taxon>
        <taxon>Euteleostomi</taxon>
        <taxon>Actinopterygii</taxon>
        <taxon>Neopterygii</taxon>
        <taxon>Teleostei</taxon>
        <taxon>Notacanthiformes</taxon>
        <taxon>Halosauridae</taxon>
        <taxon>Aldrovandia</taxon>
    </lineage>
</organism>
<protein>
    <submittedName>
        <fullName evidence="2">Uncharacterized protein</fullName>
    </submittedName>
</protein>
<comment type="caution">
    <text evidence="2">The sequence shown here is derived from an EMBL/GenBank/DDBJ whole genome shotgun (WGS) entry which is preliminary data.</text>
</comment>
<gene>
    <name evidence="2" type="ORF">AAFF_G00194480</name>
</gene>
<feature type="region of interest" description="Disordered" evidence="1">
    <location>
        <begin position="25"/>
        <end position="81"/>
    </location>
</feature>
<reference evidence="2" key="1">
    <citation type="journal article" date="2023" name="Science">
        <title>Genome structures resolve the early diversification of teleost fishes.</title>
        <authorList>
            <person name="Parey E."/>
            <person name="Louis A."/>
            <person name="Montfort J."/>
            <person name="Bouchez O."/>
            <person name="Roques C."/>
            <person name="Iampietro C."/>
            <person name="Lluch J."/>
            <person name="Castinel A."/>
            <person name="Donnadieu C."/>
            <person name="Desvignes T."/>
            <person name="Floi Bucao C."/>
            <person name="Jouanno E."/>
            <person name="Wen M."/>
            <person name="Mejri S."/>
            <person name="Dirks R."/>
            <person name="Jansen H."/>
            <person name="Henkel C."/>
            <person name="Chen W.J."/>
            <person name="Zahm M."/>
            <person name="Cabau C."/>
            <person name="Klopp C."/>
            <person name="Thompson A.W."/>
            <person name="Robinson-Rechavi M."/>
            <person name="Braasch I."/>
            <person name="Lecointre G."/>
            <person name="Bobe J."/>
            <person name="Postlethwait J.H."/>
            <person name="Berthelot C."/>
            <person name="Roest Crollius H."/>
            <person name="Guiguen Y."/>
        </authorList>
    </citation>
    <scope>NUCLEOTIDE SEQUENCE</scope>
    <source>
        <strain evidence="2">NC1722</strain>
    </source>
</reference>
<dbReference type="EMBL" id="JAINUG010000026">
    <property type="protein sequence ID" value="KAJ8410544.1"/>
    <property type="molecule type" value="Genomic_DNA"/>
</dbReference>
<dbReference type="AlphaFoldDB" id="A0AAD7SXE6"/>
<evidence type="ECO:0000256" key="1">
    <source>
        <dbReference type="SAM" id="MobiDB-lite"/>
    </source>
</evidence>
<proteinExistence type="predicted"/>
<evidence type="ECO:0000313" key="2">
    <source>
        <dbReference type="EMBL" id="KAJ8410544.1"/>
    </source>
</evidence>
<name>A0AAD7SXE6_9TELE</name>
<keyword evidence="3" id="KW-1185">Reference proteome</keyword>
<sequence>MMTTTSSDGGLPAYRARMKNSVRFHVGMDKKASTSDKVSASTADDWPPLSRGPAPALTSAQRPQGGPLDPASVEPIRGGGG</sequence>
<accession>A0AAD7SXE6</accession>
<evidence type="ECO:0000313" key="3">
    <source>
        <dbReference type="Proteomes" id="UP001221898"/>
    </source>
</evidence>
<dbReference type="Proteomes" id="UP001221898">
    <property type="component" value="Unassembled WGS sequence"/>
</dbReference>